<name>A0AAW1W790_RUBAR</name>
<feature type="region of interest" description="Disordered" evidence="1">
    <location>
        <begin position="35"/>
        <end position="95"/>
    </location>
</feature>
<protein>
    <submittedName>
        <fullName evidence="2">Uncharacterized protein</fullName>
    </submittedName>
</protein>
<organism evidence="2 3">
    <name type="scientific">Rubus argutus</name>
    <name type="common">Southern blackberry</name>
    <dbReference type="NCBI Taxonomy" id="59490"/>
    <lineage>
        <taxon>Eukaryota</taxon>
        <taxon>Viridiplantae</taxon>
        <taxon>Streptophyta</taxon>
        <taxon>Embryophyta</taxon>
        <taxon>Tracheophyta</taxon>
        <taxon>Spermatophyta</taxon>
        <taxon>Magnoliopsida</taxon>
        <taxon>eudicotyledons</taxon>
        <taxon>Gunneridae</taxon>
        <taxon>Pentapetalae</taxon>
        <taxon>rosids</taxon>
        <taxon>fabids</taxon>
        <taxon>Rosales</taxon>
        <taxon>Rosaceae</taxon>
        <taxon>Rosoideae</taxon>
        <taxon>Rosoideae incertae sedis</taxon>
        <taxon>Rubus</taxon>
    </lineage>
</organism>
<evidence type="ECO:0000313" key="2">
    <source>
        <dbReference type="EMBL" id="KAK9919863.1"/>
    </source>
</evidence>
<accession>A0AAW1W790</accession>
<proteinExistence type="predicted"/>
<evidence type="ECO:0000256" key="1">
    <source>
        <dbReference type="SAM" id="MobiDB-lite"/>
    </source>
</evidence>
<dbReference type="EMBL" id="JBEDUW010000006">
    <property type="protein sequence ID" value="KAK9919863.1"/>
    <property type="molecule type" value="Genomic_DNA"/>
</dbReference>
<sequence>MPLDPFLPLVHNSEANTTNTVNTAAPNLEYEAQLAPAEPVDQPPAQDIIEPLQPQPEPMQVELAPPPPEPRRSSRARRPTNFGDYEVYSHEPEYD</sequence>
<gene>
    <name evidence="2" type="ORF">M0R45_028437</name>
</gene>
<dbReference type="AlphaFoldDB" id="A0AAW1W790"/>
<keyword evidence="3" id="KW-1185">Reference proteome</keyword>
<evidence type="ECO:0000313" key="3">
    <source>
        <dbReference type="Proteomes" id="UP001457282"/>
    </source>
</evidence>
<comment type="caution">
    <text evidence="2">The sequence shown here is derived from an EMBL/GenBank/DDBJ whole genome shotgun (WGS) entry which is preliminary data.</text>
</comment>
<reference evidence="2 3" key="1">
    <citation type="journal article" date="2023" name="G3 (Bethesda)">
        <title>A chromosome-length genome assembly and annotation of blackberry (Rubus argutus, cv. 'Hillquist').</title>
        <authorList>
            <person name="Bruna T."/>
            <person name="Aryal R."/>
            <person name="Dudchenko O."/>
            <person name="Sargent D.J."/>
            <person name="Mead D."/>
            <person name="Buti M."/>
            <person name="Cavallini A."/>
            <person name="Hytonen T."/>
            <person name="Andres J."/>
            <person name="Pham M."/>
            <person name="Weisz D."/>
            <person name="Mascagni F."/>
            <person name="Usai G."/>
            <person name="Natali L."/>
            <person name="Bassil N."/>
            <person name="Fernandez G.E."/>
            <person name="Lomsadze A."/>
            <person name="Armour M."/>
            <person name="Olukolu B."/>
            <person name="Poorten T."/>
            <person name="Britton C."/>
            <person name="Davik J."/>
            <person name="Ashrafi H."/>
            <person name="Aiden E.L."/>
            <person name="Borodovsky M."/>
            <person name="Worthington M."/>
        </authorList>
    </citation>
    <scope>NUCLEOTIDE SEQUENCE [LARGE SCALE GENOMIC DNA]</scope>
    <source>
        <strain evidence="2">PI 553951</strain>
    </source>
</reference>
<dbReference type="Proteomes" id="UP001457282">
    <property type="component" value="Unassembled WGS sequence"/>
</dbReference>